<dbReference type="Proteomes" id="UP000185739">
    <property type="component" value="Chromosome"/>
</dbReference>
<dbReference type="InterPro" id="IPR006860">
    <property type="entry name" value="FecR"/>
</dbReference>
<feature type="domain" description="FecR N-terminal" evidence="2">
    <location>
        <begin position="3"/>
        <end position="45"/>
    </location>
</feature>
<protein>
    <submittedName>
        <fullName evidence="3">Iron transport regulator FecR</fullName>
    </submittedName>
</protein>
<dbReference type="GO" id="GO:0016989">
    <property type="term" value="F:sigma factor antagonist activity"/>
    <property type="evidence" value="ECO:0007669"/>
    <property type="project" value="TreeGrafter"/>
</dbReference>
<dbReference type="STRING" id="96773.Tchl_1149"/>
<dbReference type="Pfam" id="PF16220">
    <property type="entry name" value="DUF4880"/>
    <property type="match status" value="1"/>
</dbReference>
<dbReference type="PANTHER" id="PTHR30273">
    <property type="entry name" value="PERIPLASMIC SIGNAL SENSOR AND SIGMA FACTOR ACTIVATOR FECR-RELATED"/>
    <property type="match status" value="1"/>
</dbReference>
<name>A0A1L6FAS2_9RHOO</name>
<sequence>MLEQAAEWFALLLSGEATAADRRLWEDWLSASDEHRQAWGYVETLSRRLSPIKSSPEPRLAACAYQQASNPRGQRRQVLVGIATLASTGLLGWATWRHTALPGITLAWMADYRTGTGEVREITLADGTRIWLNAVSAFNQDYQPGQRLLHLVRGEILIHTGSDPLQRPFHIETAQGRLRALGTRFTVRLEDDAQTTLTVHEEAVEVQPRTGATTIVGAGEQVRFTVDGISATGPADPAREAWTRGVLIAQNIPLAEVVAELRRHHPGHLGLAPELAALRVFGSYPANDPAQALAMLATVMPIQVRRPLPWWISIEPKGQAATGR</sequence>
<feature type="domain" description="FecR protein" evidence="1">
    <location>
        <begin position="111"/>
        <end position="205"/>
    </location>
</feature>
<dbReference type="EMBL" id="CP018839">
    <property type="protein sequence ID" value="APR04008.1"/>
    <property type="molecule type" value="Genomic_DNA"/>
</dbReference>
<dbReference type="PIRSF" id="PIRSF018266">
    <property type="entry name" value="FecR"/>
    <property type="match status" value="1"/>
</dbReference>
<proteinExistence type="predicted"/>
<organism evidence="3 4">
    <name type="scientific">Thauera chlorobenzoica</name>
    <dbReference type="NCBI Taxonomy" id="96773"/>
    <lineage>
        <taxon>Bacteria</taxon>
        <taxon>Pseudomonadati</taxon>
        <taxon>Pseudomonadota</taxon>
        <taxon>Betaproteobacteria</taxon>
        <taxon>Rhodocyclales</taxon>
        <taxon>Zoogloeaceae</taxon>
        <taxon>Thauera</taxon>
    </lineage>
</organism>
<dbReference type="Pfam" id="PF04773">
    <property type="entry name" value="FecR"/>
    <property type="match status" value="1"/>
</dbReference>
<evidence type="ECO:0000259" key="2">
    <source>
        <dbReference type="Pfam" id="PF16220"/>
    </source>
</evidence>
<reference evidence="3 4" key="1">
    <citation type="submission" date="2016-12" db="EMBL/GenBank/DDBJ databases">
        <title>Complete genome sequence of Thauera chlorobenzoica, a Betaproteobacterium degrading haloaromatics anaerobically to CO2 and halides.</title>
        <authorList>
            <person name="Goris T."/>
            <person name="Mergelsberg M."/>
            <person name="Boll M."/>
        </authorList>
    </citation>
    <scope>NUCLEOTIDE SEQUENCE [LARGE SCALE GENOMIC DNA]</scope>
    <source>
        <strain evidence="3 4">3CB1</strain>
    </source>
</reference>
<evidence type="ECO:0000313" key="4">
    <source>
        <dbReference type="Proteomes" id="UP000185739"/>
    </source>
</evidence>
<gene>
    <name evidence="3" type="ORF">Tchl_1149</name>
</gene>
<dbReference type="Gene3D" id="2.60.120.1440">
    <property type="match status" value="1"/>
</dbReference>
<evidence type="ECO:0000259" key="1">
    <source>
        <dbReference type="Pfam" id="PF04773"/>
    </source>
</evidence>
<dbReference type="KEGG" id="tcl:Tchl_1149"/>
<dbReference type="AlphaFoldDB" id="A0A1L6FAS2"/>
<dbReference type="InterPro" id="IPR032623">
    <property type="entry name" value="FecR_N"/>
</dbReference>
<accession>A0A1L6FAS2</accession>
<dbReference type="PANTHER" id="PTHR30273:SF2">
    <property type="entry name" value="PROTEIN FECR"/>
    <property type="match status" value="1"/>
</dbReference>
<dbReference type="InterPro" id="IPR012373">
    <property type="entry name" value="Ferrdict_sens_TM"/>
</dbReference>
<keyword evidence="4" id="KW-1185">Reference proteome</keyword>
<evidence type="ECO:0000313" key="3">
    <source>
        <dbReference type="EMBL" id="APR04008.1"/>
    </source>
</evidence>